<evidence type="ECO:0000256" key="6">
    <source>
        <dbReference type="ARBA" id="ARBA00023136"/>
    </source>
</evidence>
<evidence type="ECO:0000259" key="8">
    <source>
        <dbReference type="PROSITE" id="PS50928"/>
    </source>
</evidence>
<feature type="transmembrane region" description="Helical" evidence="7">
    <location>
        <begin position="118"/>
        <end position="136"/>
    </location>
</feature>
<evidence type="ECO:0000256" key="2">
    <source>
        <dbReference type="ARBA" id="ARBA00022448"/>
    </source>
</evidence>
<dbReference type="InterPro" id="IPR035906">
    <property type="entry name" value="MetI-like_sf"/>
</dbReference>
<feature type="transmembrane region" description="Helical" evidence="7">
    <location>
        <begin position="274"/>
        <end position="297"/>
    </location>
</feature>
<dbReference type="SUPFAM" id="SSF161098">
    <property type="entry name" value="MetI-like"/>
    <property type="match status" value="1"/>
</dbReference>
<feature type="domain" description="ABC transmembrane type-1" evidence="8">
    <location>
        <begin position="80"/>
        <end position="295"/>
    </location>
</feature>
<dbReference type="InterPro" id="IPR000515">
    <property type="entry name" value="MetI-like"/>
</dbReference>
<comment type="similarity">
    <text evidence="7">Belongs to the binding-protein-dependent transport system permease family.</text>
</comment>
<keyword evidence="3" id="KW-1003">Cell membrane</keyword>
<keyword evidence="6 7" id="KW-0472">Membrane</keyword>
<dbReference type="GO" id="GO:0055085">
    <property type="term" value="P:transmembrane transport"/>
    <property type="evidence" value="ECO:0007669"/>
    <property type="project" value="InterPro"/>
</dbReference>
<dbReference type="PROSITE" id="PS50928">
    <property type="entry name" value="ABC_TM1"/>
    <property type="match status" value="1"/>
</dbReference>
<dbReference type="InterPro" id="IPR051393">
    <property type="entry name" value="ABC_transporter_permease"/>
</dbReference>
<keyword evidence="2 7" id="KW-0813">Transport</keyword>
<dbReference type="PANTHER" id="PTHR30193">
    <property type="entry name" value="ABC TRANSPORTER PERMEASE PROTEIN"/>
    <property type="match status" value="1"/>
</dbReference>
<protein>
    <recommendedName>
        <fullName evidence="8">ABC transmembrane type-1 domain-containing protein</fullName>
    </recommendedName>
</protein>
<evidence type="ECO:0000256" key="1">
    <source>
        <dbReference type="ARBA" id="ARBA00004651"/>
    </source>
</evidence>
<dbReference type="Proteomes" id="UP000219994">
    <property type="component" value="Unassembled WGS sequence"/>
</dbReference>
<accession>A0A2A6FUC9</accession>
<sequence length="308" mass="33071">MTESLLTGAVARAAAPSGRRRGYDLTGGVFLLPYLALLLLFGLGPALYSIGVAFVGIRGTTPFAASFVRVLQDFRFLPALTNVTIYLLIWLPVMVVGVVGLALLLHQRRGRFSGAMRLVYFLPGAVTGSASVLLWYCMLDPSLSPFGPALRALGFSSGTQVFHNANLTAIFALLAFTTGVGQWVIILYGAMQNISDEVLEAAAIDGSGPFRTALSIKLPLVSKYVLYMLVLSLANGVQLFVEPQLIYSITQSVGSPSWSLNQFGYALAFQDGDFSSAAVVAIILLIICLVAGLFMVFRTDFFSTEVDE</sequence>
<proteinExistence type="inferred from homology"/>
<dbReference type="AlphaFoldDB" id="A0A2A6FUC9"/>
<evidence type="ECO:0000313" key="9">
    <source>
        <dbReference type="EMBL" id="PDQ36267.1"/>
    </source>
</evidence>
<evidence type="ECO:0000256" key="7">
    <source>
        <dbReference type="RuleBase" id="RU363032"/>
    </source>
</evidence>
<evidence type="ECO:0000256" key="3">
    <source>
        <dbReference type="ARBA" id="ARBA00022475"/>
    </source>
</evidence>
<comment type="caution">
    <text evidence="9">The sequence shown here is derived from an EMBL/GenBank/DDBJ whole genome shotgun (WGS) entry which is preliminary data.</text>
</comment>
<evidence type="ECO:0000313" key="10">
    <source>
        <dbReference type="Proteomes" id="UP000219994"/>
    </source>
</evidence>
<reference evidence="10" key="1">
    <citation type="submission" date="2017-03" db="EMBL/GenBank/DDBJ databases">
        <authorList>
            <person name="Lund M.B."/>
        </authorList>
    </citation>
    <scope>NUCLEOTIDE SEQUENCE [LARGE SCALE GENOMIC DNA]</scope>
</reference>
<name>A0A2A6FUC9_9MICO</name>
<feature type="transmembrane region" description="Helical" evidence="7">
    <location>
        <begin position="224"/>
        <end position="241"/>
    </location>
</feature>
<evidence type="ECO:0000256" key="4">
    <source>
        <dbReference type="ARBA" id="ARBA00022692"/>
    </source>
</evidence>
<gene>
    <name evidence="9" type="ORF">B5766_01520</name>
</gene>
<feature type="transmembrane region" description="Helical" evidence="7">
    <location>
        <begin position="167"/>
        <end position="190"/>
    </location>
</feature>
<feature type="transmembrane region" description="Helical" evidence="7">
    <location>
        <begin position="29"/>
        <end position="57"/>
    </location>
</feature>
<keyword evidence="5 7" id="KW-1133">Transmembrane helix</keyword>
<dbReference type="CDD" id="cd06261">
    <property type="entry name" value="TM_PBP2"/>
    <property type="match status" value="1"/>
</dbReference>
<dbReference type="PANTHER" id="PTHR30193:SF41">
    <property type="entry name" value="DIACETYLCHITOBIOSE UPTAKE SYSTEM PERMEASE PROTEIN NGCF"/>
    <property type="match status" value="1"/>
</dbReference>
<keyword evidence="4 7" id="KW-0812">Transmembrane</keyword>
<dbReference type="Gene3D" id="1.10.3720.10">
    <property type="entry name" value="MetI-like"/>
    <property type="match status" value="1"/>
</dbReference>
<organism evidence="9 10">
    <name type="scientific">Candidatus Lumbricidiphila eiseniae</name>
    <dbReference type="NCBI Taxonomy" id="1969409"/>
    <lineage>
        <taxon>Bacteria</taxon>
        <taxon>Bacillati</taxon>
        <taxon>Actinomycetota</taxon>
        <taxon>Actinomycetes</taxon>
        <taxon>Micrococcales</taxon>
        <taxon>Microbacteriaceae</taxon>
        <taxon>Candidatus Lumbricidiphila</taxon>
    </lineage>
</organism>
<dbReference type="EMBL" id="NAEP01000018">
    <property type="protein sequence ID" value="PDQ36267.1"/>
    <property type="molecule type" value="Genomic_DNA"/>
</dbReference>
<feature type="transmembrane region" description="Helical" evidence="7">
    <location>
        <begin position="83"/>
        <end position="106"/>
    </location>
</feature>
<evidence type="ECO:0000256" key="5">
    <source>
        <dbReference type="ARBA" id="ARBA00022989"/>
    </source>
</evidence>
<dbReference type="GO" id="GO:0005886">
    <property type="term" value="C:plasma membrane"/>
    <property type="evidence" value="ECO:0007669"/>
    <property type="project" value="UniProtKB-SubCell"/>
</dbReference>
<comment type="subcellular location">
    <subcellularLocation>
        <location evidence="1 7">Cell membrane</location>
        <topology evidence="1 7">Multi-pass membrane protein</topology>
    </subcellularLocation>
</comment>
<dbReference type="Pfam" id="PF00528">
    <property type="entry name" value="BPD_transp_1"/>
    <property type="match status" value="1"/>
</dbReference>